<reference evidence="5 6" key="1">
    <citation type="submission" date="2013-03" db="EMBL/GenBank/DDBJ databases">
        <title>The Genome Sequence of Cladophialophora yegresii CBS 114405.</title>
        <authorList>
            <consortium name="The Broad Institute Genomics Platform"/>
            <person name="Cuomo C."/>
            <person name="de Hoog S."/>
            <person name="Gorbushina A."/>
            <person name="Walker B."/>
            <person name="Young S.K."/>
            <person name="Zeng Q."/>
            <person name="Gargeya S."/>
            <person name="Fitzgerald M."/>
            <person name="Haas B."/>
            <person name="Abouelleil A."/>
            <person name="Allen A.W."/>
            <person name="Alvarado L."/>
            <person name="Arachchi H.M."/>
            <person name="Berlin A.M."/>
            <person name="Chapman S.B."/>
            <person name="Gainer-Dewar J."/>
            <person name="Goldberg J."/>
            <person name="Griggs A."/>
            <person name="Gujja S."/>
            <person name="Hansen M."/>
            <person name="Howarth C."/>
            <person name="Imamovic A."/>
            <person name="Ireland A."/>
            <person name="Larimer J."/>
            <person name="McCowan C."/>
            <person name="Murphy C."/>
            <person name="Pearson M."/>
            <person name="Poon T.W."/>
            <person name="Priest M."/>
            <person name="Roberts A."/>
            <person name="Saif S."/>
            <person name="Shea T."/>
            <person name="Sisk P."/>
            <person name="Sykes S."/>
            <person name="Wortman J."/>
            <person name="Nusbaum C."/>
            <person name="Birren B."/>
        </authorList>
    </citation>
    <scope>NUCLEOTIDE SEQUENCE [LARGE SCALE GENOMIC DNA]</scope>
    <source>
        <strain evidence="5 6">CBS 114405</strain>
    </source>
</reference>
<feature type="compositionally biased region" description="Polar residues" evidence="2">
    <location>
        <begin position="508"/>
        <end position="518"/>
    </location>
</feature>
<evidence type="ECO:0000259" key="3">
    <source>
        <dbReference type="Pfam" id="PF08549"/>
    </source>
</evidence>
<keyword evidence="1" id="KW-0175">Coiled coil</keyword>
<protein>
    <recommendedName>
        <fullName evidence="7">DUF1750-domain-containing protein</fullName>
    </recommendedName>
</protein>
<dbReference type="GO" id="GO:0006338">
    <property type="term" value="P:chromatin remodeling"/>
    <property type="evidence" value="ECO:0007669"/>
    <property type="project" value="InterPro"/>
</dbReference>
<dbReference type="InterPro" id="IPR046464">
    <property type="entry name" value="SWI-SNF_Ssr4_C"/>
</dbReference>
<dbReference type="RefSeq" id="XP_007761349.1">
    <property type="nucleotide sequence ID" value="XM_007763159.1"/>
</dbReference>
<dbReference type="VEuPathDB" id="FungiDB:A1O7_09170"/>
<dbReference type="AlphaFoldDB" id="W9W5L3"/>
<dbReference type="eggNOG" id="ENOG502S04K">
    <property type="taxonomic scope" value="Eukaryota"/>
</dbReference>
<dbReference type="OrthoDB" id="5321006at2759"/>
<evidence type="ECO:0000313" key="5">
    <source>
        <dbReference type="EMBL" id="EXJ53834.1"/>
    </source>
</evidence>
<dbReference type="EMBL" id="AMGW01000007">
    <property type="protein sequence ID" value="EXJ53834.1"/>
    <property type="molecule type" value="Genomic_DNA"/>
</dbReference>
<proteinExistence type="predicted"/>
<feature type="region of interest" description="Disordered" evidence="2">
    <location>
        <begin position="456"/>
        <end position="642"/>
    </location>
</feature>
<feature type="compositionally biased region" description="Basic and acidic residues" evidence="2">
    <location>
        <begin position="527"/>
        <end position="543"/>
    </location>
</feature>
<feature type="region of interest" description="Disordered" evidence="2">
    <location>
        <begin position="305"/>
        <end position="324"/>
    </location>
</feature>
<dbReference type="Pfam" id="PF08549">
    <property type="entry name" value="SWI-SNF_Ssr4_N"/>
    <property type="match status" value="1"/>
</dbReference>
<dbReference type="Proteomes" id="UP000019473">
    <property type="component" value="Unassembled WGS sequence"/>
</dbReference>
<dbReference type="InterPro" id="IPR013859">
    <property type="entry name" value="Ssr4_N"/>
</dbReference>
<feature type="domain" description="SWI/SNF and RSC complexes subunit Ssr4 C-terminal" evidence="4">
    <location>
        <begin position="235"/>
        <end position="680"/>
    </location>
</feature>
<evidence type="ECO:0008006" key="7">
    <source>
        <dbReference type="Google" id="ProtNLM"/>
    </source>
</evidence>
<sequence>MMKDPAAGVPAQLLPHLHLVSKYRYPITSNPAVDTIVGYLLEAPKIVRDLQPMQWQFIDTPPDGSLILEWQPLEYLGTSYASDGFIWADVEHVYKSEVRGYTLEMLLQRAGYRASGEAMATHCRRRYRLLPGNPAHGLPNPDPSLWLTHYSKASARDHVPAASIPILPHVHALIQQRRMIQSQGQLPRKEFMLHDRSNWPVIHLPPGVARAAAQGQIPPGAGHRRGASIAQEATLEEEEDVSRGDLLDFMTPRDISRVRYEQHHEWMEEIIESPYPTLSIIPSDLGFGRKGQLEELTKDFFDAPVTATREPSSGPPPRVGKMPSGQADDFIKRASEKLVAMQAELEEMRKKHARRMEKLRRSTTLTTAEKKLRMVSNMPERRSISKDTTNGSSEAAPRDAIDEIMGTVELNMGQKLTKTATVTLISKGGLEEQKQISPSPVATSIPAVPRVQSAVNPAVSVDTSSQQHVQPQPPTSIAQEPKPPHEAISTPLGASQMPSQPAPAASEGESQPSASEPGQPTFVEQPHQPDAHPDSDGLPRLDDIGTDVNMEGMVDHVDGTDQGGDEWVMIREDGAQDGAQNDGIPEMQPEGEQGHVQPSAEVAPEHASGQDTDLQQLPQAQLHQDAQLNTPDFDMGGDFDNVEVDTAGDALASYGDDEDLNLENMEGSAFGDAFHTEDEEIS</sequence>
<evidence type="ECO:0000313" key="6">
    <source>
        <dbReference type="Proteomes" id="UP000019473"/>
    </source>
</evidence>
<feature type="coiled-coil region" evidence="1">
    <location>
        <begin position="331"/>
        <end position="362"/>
    </location>
</feature>
<comment type="caution">
    <text evidence="5">The sequence shown here is derived from an EMBL/GenBank/DDBJ whole genome shotgun (WGS) entry which is preliminary data.</text>
</comment>
<dbReference type="GeneID" id="19183734"/>
<feature type="compositionally biased region" description="Low complexity" evidence="2">
    <location>
        <begin position="494"/>
        <end position="506"/>
    </location>
</feature>
<gene>
    <name evidence="5" type="ORF">A1O7_09170</name>
</gene>
<accession>W9W5L3</accession>
<keyword evidence="6" id="KW-1185">Reference proteome</keyword>
<evidence type="ECO:0000256" key="1">
    <source>
        <dbReference type="SAM" id="Coils"/>
    </source>
</evidence>
<organism evidence="5 6">
    <name type="scientific">Cladophialophora yegresii CBS 114405</name>
    <dbReference type="NCBI Taxonomy" id="1182544"/>
    <lineage>
        <taxon>Eukaryota</taxon>
        <taxon>Fungi</taxon>
        <taxon>Dikarya</taxon>
        <taxon>Ascomycota</taxon>
        <taxon>Pezizomycotina</taxon>
        <taxon>Eurotiomycetes</taxon>
        <taxon>Chaetothyriomycetidae</taxon>
        <taxon>Chaetothyriales</taxon>
        <taxon>Herpotrichiellaceae</taxon>
        <taxon>Cladophialophora</taxon>
    </lineage>
</organism>
<name>W9W5L3_9EURO</name>
<dbReference type="Pfam" id="PF20497">
    <property type="entry name" value="SWI-SNF_Ssr4_C"/>
    <property type="match status" value="1"/>
</dbReference>
<feature type="compositionally biased region" description="Polar residues" evidence="2">
    <location>
        <begin position="461"/>
        <end position="478"/>
    </location>
</feature>
<evidence type="ECO:0000259" key="4">
    <source>
        <dbReference type="Pfam" id="PF20497"/>
    </source>
</evidence>
<dbReference type="STRING" id="1182544.W9W5L3"/>
<feature type="compositionally biased region" description="Polar residues" evidence="2">
    <location>
        <begin position="609"/>
        <end position="630"/>
    </location>
</feature>
<evidence type="ECO:0000256" key="2">
    <source>
        <dbReference type="SAM" id="MobiDB-lite"/>
    </source>
</evidence>
<dbReference type="HOGENOM" id="CLU_013398_0_0_1"/>
<feature type="domain" description="SWI/SNF and RSC complexes subunit Ssr4 N-terminal" evidence="3">
    <location>
        <begin position="3"/>
        <end position="210"/>
    </location>
</feature>